<gene>
    <name evidence="1" type="ORF">CJ263_09930</name>
</gene>
<protein>
    <submittedName>
        <fullName evidence="1">Uncharacterized protein</fullName>
    </submittedName>
</protein>
<evidence type="ECO:0000313" key="1">
    <source>
        <dbReference type="EMBL" id="ASV30501.1"/>
    </source>
</evidence>
<proteinExistence type="predicted"/>
<dbReference type="RefSeq" id="WP_094997119.1">
    <property type="nucleotide sequence ID" value="NZ_BMJL01000002.1"/>
</dbReference>
<dbReference type="Proteomes" id="UP000215244">
    <property type="component" value="Chromosome"/>
</dbReference>
<dbReference type="KEGG" id="marb:CJ263_09930"/>
<keyword evidence="2" id="KW-1185">Reference proteome</keyword>
<accession>A0A223V528</accession>
<dbReference type="Gene3D" id="3.30.70.3110">
    <property type="match status" value="1"/>
</dbReference>
<dbReference type="AlphaFoldDB" id="A0A223V528"/>
<evidence type="ECO:0000313" key="2">
    <source>
        <dbReference type="Proteomes" id="UP000215244"/>
    </source>
</evidence>
<dbReference type="EMBL" id="CP022957">
    <property type="protein sequence ID" value="ASV30501.1"/>
    <property type="molecule type" value="Genomic_DNA"/>
</dbReference>
<name>A0A223V528_9FLAO</name>
<dbReference type="OrthoDB" id="1178051at2"/>
<reference evidence="1 2" key="1">
    <citation type="submission" date="2017-08" db="EMBL/GenBank/DDBJ databases">
        <title>The complete genome sequence of Maribacter sp. B1, isolated from deep-sea sediment.</title>
        <authorList>
            <person name="Wu Y.-H."/>
            <person name="Cheng H."/>
            <person name="Xu X.-W."/>
        </authorList>
    </citation>
    <scope>NUCLEOTIDE SEQUENCE [LARGE SCALE GENOMIC DNA]</scope>
    <source>
        <strain evidence="1 2">B1</strain>
    </source>
</reference>
<organism evidence="1 2">
    <name type="scientific">Maribacter cobaltidurans</name>
    <dbReference type="NCBI Taxonomy" id="1178778"/>
    <lineage>
        <taxon>Bacteria</taxon>
        <taxon>Pseudomonadati</taxon>
        <taxon>Bacteroidota</taxon>
        <taxon>Flavobacteriia</taxon>
        <taxon>Flavobacteriales</taxon>
        <taxon>Flavobacteriaceae</taxon>
        <taxon>Maribacter</taxon>
    </lineage>
</organism>
<sequence>MKKNFYLLLILGVTFSMVHARESGHSFKTENNKMTTNCDLVDCNTSSHSQISKKQELFLIDVEDEVDLGFNPYLYLSPDFDPHMGMELDIDSLQPIEEEVEVILDFDTSLYLPKNFNPYKGI</sequence>